<name>A0A068S8N3_9FUNG</name>
<comment type="caution">
    <text evidence="1">The sequence shown here is derived from an EMBL/GenBank/DDBJ whole genome shotgun (WGS) entry which is preliminary data.</text>
</comment>
<proteinExistence type="predicted"/>
<sequence length="157" mass="17639">MTPFHVIWKVILYQNHPKLPHNDISSAEGSNDAWEDVWTCDEGLNTISDSSNLCATMHQPAVKKEPAAWACLGERRNTGQRQNDGWIDCLKQGQFWRCIEALGCTRQQDSIGGGGSIDTAARSQAREPIRYIITCAIEQEMPRDPIQENGHAWKSCK</sequence>
<reference evidence="1" key="1">
    <citation type="submission" date="2013-08" db="EMBL/GenBank/DDBJ databases">
        <title>Gene expansion shapes genome architecture in the human pathogen Lichtheimia corymbifera: an evolutionary genomics analysis in the ancient terrestrial Mucorales (Mucoromycotina).</title>
        <authorList>
            <person name="Schwartze V.U."/>
            <person name="Winter S."/>
            <person name="Shelest E."/>
            <person name="Marcet-Houben M."/>
            <person name="Horn F."/>
            <person name="Wehner S."/>
            <person name="Hoffmann K."/>
            <person name="Riege K."/>
            <person name="Sammeth M."/>
            <person name="Nowrousian M."/>
            <person name="Valiante V."/>
            <person name="Linde J."/>
            <person name="Jacobsen I.D."/>
            <person name="Marz M."/>
            <person name="Brakhage A.A."/>
            <person name="Gabaldon T."/>
            <person name="Bocker S."/>
            <person name="Voigt K."/>
        </authorList>
    </citation>
    <scope>NUCLEOTIDE SEQUENCE [LARGE SCALE GENOMIC DNA]</scope>
    <source>
        <strain evidence="1">FSU 9682</strain>
    </source>
</reference>
<dbReference type="EMBL" id="CBTN010000053">
    <property type="protein sequence ID" value="CDH58177.1"/>
    <property type="molecule type" value="Genomic_DNA"/>
</dbReference>
<dbReference type="VEuPathDB" id="FungiDB:LCOR_09050.1"/>
<dbReference type="Proteomes" id="UP000027586">
    <property type="component" value="Unassembled WGS sequence"/>
</dbReference>
<organism evidence="1 2">
    <name type="scientific">Lichtheimia corymbifera JMRC:FSU:9682</name>
    <dbReference type="NCBI Taxonomy" id="1263082"/>
    <lineage>
        <taxon>Eukaryota</taxon>
        <taxon>Fungi</taxon>
        <taxon>Fungi incertae sedis</taxon>
        <taxon>Mucoromycota</taxon>
        <taxon>Mucoromycotina</taxon>
        <taxon>Mucoromycetes</taxon>
        <taxon>Mucorales</taxon>
        <taxon>Lichtheimiaceae</taxon>
        <taxon>Lichtheimia</taxon>
    </lineage>
</organism>
<evidence type="ECO:0000313" key="1">
    <source>
        <dbReference type="EMBL" id="CDH58177.1"/>
    </source>
</evidence>
<dbReference type="OrthoDB" id="10612300at2759"/>
<accession>A0A068S8N3</accession>
<evidence type="ECO:0000313" key="2">
    <source>
        <dbReference type="Proteomes" id="UP000027586"/>
    </source>
</evidence>
<gene>
    <name evidence="1" type="ORF">LCOR_09050.1</name>
</gene>
<protein>
    <submittedName>
        <fullName evidence="1">Uncharacterized protein</fullName>
    </submittedName>
</protein>
<dbReference type="AlphaFoldDB" id="A0A068S8N3"/>
<keyword evidence="2" id="KW-1185">Reference proteome</keyword>